<feature type="binding site" evidence="5">
    <location>
        <position position="22"/>
    </location>
    <ligand>
        <name>substrate</name>
    </ligand>
</feature>
<comment type="similarity">
    <text evidence="5">Belongs to the rhamnose mutarotase family.</text>
</comment>
<name>A0ABD7YM53_9VIBR</name>
<dbReference type="EMBL" id="CP118711">
    <property type="protein sequence ID" value="WGK86147.1"/>
    <property type="molecule type" value="Genomic_DNA"/>
</dbReference>
<evidence type="ECO:0000256" key="2">
    <source>
        <dbReference type="ARBA" id="ARBA00023235"/>
    </source>
</evidence>
<comment type="subcellular location">
    <subcellularLocation>
        <location evidence="5">Cytoplasm</location>
    </subcellularLocation>
</comment>
<organism evidence="7 8">
    <name type="scientific">Vibrio aestuarianus</name>
    <dbReference type="NCBI Taxonomy" id="28171"/>
    <lineage>
        <taxon>Bacteria</taxon>
        <taxon>Pseudomonadati</taxon>
        <taxon>Pseudomonadota</taxon>
        <taxon>Gammaproteobacteria</taxon>
        <taxon>Vibrionales</taxon>
        <taxon>Vibrionaceae</taxon>
        <taxon>Vibrio</taxon>
    </lineage>
</organism>
<dbReference type="NCBIfam" id="TIGR02625">
    <property type="entry name" value="YiiL_rotase"/>
    <property type="match status" value="1"/>
</dbReference>
<evidence type="ECO:0000256" key="5">
    <source>
        <dbReference type="HAMAP-Rule" id="MF_01663"/>
    </source>
</evidence>
<evidence type="ECO:0000256" key="1">
    <source>
        <dbReference type="ARBA" id="ARBA00022490"/>
    </source>
</evidence>
<accession>A0ABD7YM53</accession>
<evidence type="ECO:0000313" key="8">
    <source>
        <dbReference type="Proteomes" id="UP001241226"/>
    </source>
</evidence>
<sequence length="108" mass="12696">MSKPLIRKAFVMQVNPDSHAEYKKRHDEIWPKLVEVLKTHGGHNYSIFLEPNTHQLFGYVEIESEQAWNEVANTDTCQKWWAYMADIMKTNDDNSPCSTEIKEVFHLD</sequence>
<reference evidence="7 8" key="1">
    <citation type="submission" date="2022-02" db="EMBL/GenBank/DDBJ databases">
        <title>Emergence and expansion in Europe of a Vibrio aestuarianus clonal complex pathogenic for oysters.</title>
        <authorList>
            <person name="Mesnil A."/>
            <person name="Travers M.-A."/>
        </authorList>
    </citation>
    <scope>NUCLEOTIDE SEQUENCE [LARGE SCALE GENOMIC DNA]</scope>
    <source>
        <strain evidence="7 8">U17</strain>
    </source>
</reference>
<feature type="binding site" evidence="5">
    <location>
        <position position="45"/>
    </location>
    <ligand>
        <name>substrate</name>
    </ligand>
</feature>
<feature type="active site" description="Proton donor" evidence="5">
    <location>
        <position position="26"/>
    </location>
</feature>
<dbReference type="PANTHER" id="PTHR34389:SF2">
    <property type="entry name" value="L-RHAMNOSE MUTAROTASE"/>
    <property type="match status" value="1"/>
</dbReference>
<dbReference type="Proteomes" id="UP001241226">
    <property type="component" value="Chromosome 1"/>
</dbReference>
<dbReference type="Pfam" id="PF05336">
    <property type="entry name" value="rhaM"/>
    <property type="match status" value="1"/>
</dbReference>
<comment type="pathway">
    <text evidence="5">Carbohydrate metabolism; L-rhamnose metabolism.</text>
</comment>
<dbReference type="PANTHER" id="PTHR34389">
    <property type="entry name" value="L-RHAMNOSE MUTAROTASE"/>
    <property type="match status" value="1"/>
</dbReference>
<dbReference type="GO" id="GO:0019301">
    <property type="term" value="P:rhamnose catabolic process"/>
    <property type="evidence" value="ECO:0007669"/>
    <property type="project" value="UniProtKB-UniRule"/>
</dbReference>
<keyword evidence="2 5" id="KW-0413">Isomerase</keyword>
<comment type="function">
    <text evidence="5">Involved in the anomeric conversion of L-rhamnose.</text>
</comment>
<dbReference type="InterPro" id="IPR011008">
    <property type="entry name" value="Dimeric_a/b-barrel"/>
</dbReference>
<evidence type="ECO:0000313" key="7">
    <source>
        <dbReference type="EMBL" id="WGK86147.1"/>
    </source>
</evidence>
<evidence type="ECO:0000256" key="4">
    <source>
        <dbReference type="ARBA" id="ARBA00023308"/>
    </source>
</evidence>
<dbReference type="InterPro" id="IPR008000">
    <property type="entry name" value="Rham/fucose_mutarotase"/>
</dbReference>
<dbReference type="GO" id="GO:0005737">
    <property type="term" value="C:cytoplasm"/>
    <property type="evidence" value="ECO:0007669"/>
    <property type="project" value="UniProtKB-SubCell"/>
</dbReference>
<dbReference type="EC" id="5.1.3.32" evidence="5 6"/>
<keyword evidence="4 5" id="KW-0684">Rhamnose metabolism</keyword>
<dbReference type="AlphaFoldDB" id="A0ABD7YM53"/>
<dbReference type="RefSeq" id="WP_261926679.1">
    <property type="nucleotide sequence ID" value="NZ_CALYLG010000155.1"/>
</dbReference>
<keyword evidence="3 5" id="KW-0119">Carbohydrate metabolism</keyword>
<dbReference type="InterPro" id="IPR013448">
    <property type="entry name" value="L-rhamnose_mutarotase"/>
</dbReference>
<comment type="catalytic activity">
    <reaction evidence="5">
        <text>alpha-L-rhamnose = beta-L-rhamnose</text>
        <dbReference type="Rhea" id="RHEA:25584"/>
        <dbReference type="ChEBI" id="CHEBI:27586"/>
        <dbReference type="ChEBI" id="CHEBI:27907"/>
        <dbReference type="EC" id="5.1.3.32"/>
    </reaction>
</comment>
<gene>
    <name evidence="5 7" type="primary">rhaM</name>
    <name evidence="7" type="ORF">PYE67_04810</name>
</gene>
<dbReference type="SUPFAM" id="SSF54909">
    <property type="entry name" value="Dimeric alpha+beta barrel"/>
    <property type="match status" value="1"/>
</dbReference>
<dbReference type="Gene3D" id="3.30.70.100">
    <property type="match status" value="1"/>
</dbReference>
<proteinExistence type="inferred from homology"/>
<feature type="binding site" evidence="5">
    <location>
        <begin position="80"/>
        <end position="81"/>
    </location>
    <ligand>
        <name>substrate</name>
    </ligand>
</feature>
<dbReference type="GO" id="GO:0062192">
    <property type="term" value="F:L-rhamnose mutarotase activity"/>
    <property type="evidence" value="ECO:0007669"/>
    <property type="project" value="UniProtKB-UniRule"/>
</dbReference>
<evidence type="ECO:0000256" key="6">
    <source>
        <dbReference type="NCBIfam" id="TIGR02625"/>
    </source>
</evidence>
<keyword evidence="1 5" id="KW-0963">Cytoplasm</keyword>
<evidence type="ECO:0000256" key="3">
    <source>
        <dbReference type="ARBA" id="ARBA00023277"/>
    </source>
</evidence>
<protein>
    <recommendedName>
        <fullName evidence="5 6">L-rhamnose mutarotase</fullName>
        <ecNumber evidence="5 6">5.1.3.32</ecNumber>
    </recommendedName>
    <alternativeName>
        <fullName evidence="5">Rhamnose 1-epimerase</fullName>
    </alternativeName>
    <alternativeName>
        <fullName evidence="5">Type-3 mutarotase</fullName>
    </alternativeName>
</protein>
<comment type="subunit">
    <text evidence="5">Homodimer.</text>
</comment>
<dbReference type="HAMAP" id="MF_01663">
    <property type="entry name" value="L_rham_rotase"/>
    <property type="match status" value="1"/>
</dbReference>